<sequence length="39" mass="4127">MPLAERQPASRGLRIGGRHGSLLVSVASGRPGAINIRFQ</sequence>
<organism evidence="1">
    <name type="scientific">uncultured Friedmanniella sp</name>
    <dbReference type="NCBI Taxonomy" id="335381"/>
    <lineage>
        <taxon>Bacteria</taxon>
        <taxon>Bacillati</taxon>
        <taxon>Actinomycetota</taxon>
        <taxon>Actinomycetes</taxon>
        <taxon>Propionibacteriales</taxon>
        <taxon>Nocardioidaceae</taxon>
        <taxon>Friedmanniella</taxon>
        <taxon>environmental samples</taxon>
    </lineage>
</organism>
<dbReference type="AlphaFoldDB" id="A0A6J4LLS8"/>
<accession>A0A6J4LLS8</accession>
<reference evidence="1" key="1">
    <citation type="submission" date="2020-02" db="EMBL/GenBank/DDBJ databases">
        <authorList>
            <person name="Meier V. D."/>
        </authorList>
    </citation>
    <scope>NUCLEOTIDE SEQUENCE</scope>
    <source>
        <strain evidence="1">AVDCRST_MAG61</strain>
    </source>
</reference>
<name>A0A6J4LLS8_9ACTN</name>
<dbReference type="EMBL" id="CADCTT010000357">
    <property type="protein sequence ID" value="CAA9332515.1"/>
    <property type="molecule type" value="Genomic_DNA"/>
</dbReference>
<gene>
    <name evidence="1" type="ORF">AVDCRST_MAG61-2972</name>
</gene>
<evidence type="ECO:0000313" key="1">
    <source>
        <dbReference type="EMBL" id="CAA9332515.1"/>
    </source>
</evidence>
<proteinExistence type="predicted"/>
<protein>
    <submittedName>
        <fullName evidence="1">Uncharacterized protein</fullName>
    </submittedName>
</protein>